<evidence type="ECO:0000256" key="3">
    <source>
        <dbReference type="ARBA" id="ARBA00023125"/>
    </source>
</evidence>
<evidence type="ECO:0000256" key="1">
    <source>
        <dbReference type="ARBA" id="ARBA00004123"/>
    </source>
</evidence>
<keyword evidence="3" id="KW-0238">DNA-binding</keyword>
<evidence type="ECO:0000256" key="6">
    <source>
        <dbReference type="SAM" id="MobiDB-lite"/>
    </source>
</evidence>
<dbReference type="Pfam" id="PF02362">
    <property type="entry name" value="B3"/>
    <property type="match status" value="2"/>
</dbReference>
<evidence type="ECO:0000256" key="2">
    <source>
        <dbReference type="ARBA" id="ARBA00023015"/>
    </source>
</evidence>
<comment type="subcellular location">
    <subcellularLocation>
        <location evidence="1">Nucleus</location>
    </subcellularLocation>
</comment>
<feature type="compositionally biased region" description="Polar residues" evidence="6">
    <location>
        <begin position="21"/>
        <end position="33"/>
    </location>
</feature>
<feature type="compositionally biased region" description="Polar residues" evidence="6">
    <location>
        <begin position="111"/>
        <end position="124"/>
    </location>
</feature>
<feature type="region of interest" description="Disordered" evidence="6">
    <location>
        <begin position="64"/>
        <end position="164"/>
    </location>
</feature>
<feature type="domain" description="TF-B3" evidence="7">
    <location>
        <begin position="183"/>
        <end position="278"/>
    </location>
</feature>
<feature type="domain" description="TF-B3" evidence="7">
    <location>
        <begin position="329"/>
        <end position="423"/>
    </location>
</feature>
<evidence type="ECO:0000256" key="4">
    <source>
        <dbReference type="ARBA" id="ARBA00023163"/>
    </source>
</evidence>
<dbReference type="PROSITE" id="PS50863">
    <property type="entry name" value="B3"/>
    <property type="match status" value="2"/>
</dbReference>
<dbReference type="PANTHER" id="PTHR31674:SF41">
    <property type="entry name" value="B3 DOMAIN-CONTAINING PROTEIN REM-LIKE 1-RELATED"/>
    <property type="match status" value="1"/>
</dbReference>
<dbReference type="InterPro" id="IPR039218">
    <property type="entry name" value="REM_fam"/>
</dbReference>
<evidence type="ECO:0000256" key="5">
    <source>
        <dbReference type="ARBA" id="ARBA00023242"/>
    </source>
</evidence>
<dbReference type="InterPro" id="IPR015300">
    <property type="entry name" value="DNA-bd_pseudobarrel_sf"/>
</dbReference>
<evidence type="ECO:0000313" key="8">
    <source>
        <dbReference type="EMBL" id="CAE6006879.1"/>
    </source>
</evidence>
<keyword evidence="4" id="KW-0804">Transcription</keyword>
<gene>
    <name evidence="8" type="ORF">AARE701A_LOCUS9487</name>
</gene>
<feature type="compositionally biased region" description="Basic and acidic residues" evidence="6">
    <location>
        <begin position="125"/>
        <end position="164"/>
    </location>
</feature>
<dbReference type="Proteomes" id="UP000682877">
    <property type="component" value="Chromosome 4"/>
</dbReference>
<dbReference type="EMBL" id="LR999454">
    <property type="protein sequence ID" value="CAE6006879.1"/>
    <property type="molecule type" value="Genomic_DNA"/>
</dbReference>
<keyword evidence="9" id="KW-1185">Reference proteome</keyword>
<dbReference type="InterPro" id="IPR003340">
    <property type="entry name" value="B3_DNA-bd"/>
</dbReference>
<proteinExistence type="predicted"/>
<protein>
    <recommendedName>
        <fullName evidence="7">TF-B3 domain-containing protein</fullName>
    </recommendedName>
</protein>
<feature type="compositionally biased region" description="Basic and acidic residues" evidence="6">
    <location>
        <begin position="70"/>
        <end position="83"/>
    </location>
</feature>
<feature type="region of interest" description="Disordered" evidence="6">
    <location>
        <begin position="1"/>
        <end position="52"/>
    </location>
</feature>
<dbReference type="GO" id="GO:0005634">
    <property type="term" value="C:nucleus"/>
    <property type="evidence" value="ECO:0007669"/>
    <property type="project" value="UniProtKB-SubCell"/>
</dbReference>
<dbReference type="Gene3D" id="2.40.330.10">
    <property type="entry name" value="DNA-binding pseudobarrel domain"/>
    <property type="match status" value="2"/>
</dbReference>
<keyword evidence="5" id="KW-0539">Nucleus</keyword>
<accession>A0A8S2A4C8</accession>
<keyword evidence="2" id="KW-0805">Transcription regulation</keyword>
<evidence type="ECO:0000313" key="9">
    <source>
        <dbReference type="Proteomes" id="UP000682877"/>
    </source>
</evidence>
<sequence length="486" mass="54066">MVLNLSELGPNCCENRDLPAPSSNNDQDKTGNISRKKHQRLSTEEGDDEDNTGELMSMITCLVSTQSTSDRSKQGECSKHSEKATISAEHSSGKETRKSMNNRDVRRDSFPASQNRFVTLSLTHDNLRRGRRSRSDRSQQGECSKHSEKESISAEHSSGKETRKAIINRDVRRDCFPASRNPFVTLRLTYDNLRKSRRYLPLSFTKENGLDEPGIITLVGNDGTKLEACLLRENTGIMCLGKGWKEFAMSNGLRSGELFTLEAILEYGIPMLSLVSTQSTRYRSQQGECAKDSKKESNSAVPSKGIKSSKATSNREERRDSSSAIQNRFVTFTLTPEDVRACKLILPSQFMKANGINKLGKITLLGQNKMKWFAYLLSEDGTLALGSGWKGFCEANGVKTGESFTLEYIDEQDTTPVLKFCSNSVEFVSMEANQSEVLLLPGLNLGPSRCEIRDLPARGSNNDQDKTGEFGSVFVDDQTAKMKFLC</sequence>
<dbReference type="PANTHER" id="PTHR31674">
    <property type="entry name" value="B3 DOMAIN-CONTAINING PROTEIN REM-LIKE 3-RELATED"/>
    <property type="match status" value="1"/>
</dbReference>
<feature type="compositionally biased region" description="Basic and acidic residues" evidence="6">
    <location>
        <begin position="91"/>
        <end position="109"/>
    </location>
</feature>
<reference evidence="8" key="1">
    <citation type="submission" date="2021-01" db="EMBL/GenBank/DDBJ databases">
        <authorList>
            <person name="Bezrukov I."/>
        </authorList>
    </citation>
    <scope>NUCLEOTIDE SEQUENCE</scope>
</reference>
<dbReference type="GO" id="GO:0003677">
    <property type="term" value="F:DNA binding"/>
    <property type="evidence" value="ECO:0007669"/>
    <property type="project" value="UniProtKB-KW"/>
</dbReference>
<dbReference type="CDD" id="cd10017">
    <property type="entry name" value="B3_DNA"/>
    <property type="match status" value="2"/>
</dbReference>
<evidence type="ECO:0000259" key="7">
    <source>
        <dbReference type="PROSITE" id="PS50863"/>
    </source>
</evidence>
<dbReference type="SUPFAM" id="SSF101936">
    <property type="entry name" value="DNA-binding pseudobarrel domain"/>
    <property type="match status" value="2"/>
</dbReference>
<name>A0A8S2A4C8_ARAAE</name>
<dbReference type="AlphaFoldDB" id="A0A8S2A4C8"/>
<organism evidence="8 9">
    <name type="scientific">Arabidopsis arenosa</name>
    <name type="common">Sand rock-cress</name>
    <name type="synonym">Cardaminopsis arenosa</name>
    <dbReference type="NCBI Taxonomy" id="38785"/>
    <lineage>
        <taxon>Eukaryota</taxon>
        <taxon>Viridiplantae</taxon>
        <taxon>Streptophyta</taxon>
        <taxon>Embryophyta</taxon>
        <taxon>Tracheophyta</taxon>
        <taxon>Spermatophyta</taxon>
        <taxon>Magnoliopsida</taxon>
        <taxon>eudicotyledons</taxon>
        <taxon>Gunneridae</taxon>
        <taxon>Pentapetalae</taxon>
        <taxon>rosids</taxon>
        <taxon>malvids</taxon>
        <taxon>Brassicales</taxon>
        <taxon>Brassicaceae</taxon>
        <taxon>Camelineae</taxon>
        <taxon>Arabidopsis</taxon>
    </lineage>
</organism>
<feature type="region of interest" description="Disordered" evidence="6">
    <location>
        <begin position="285"/>
        <end position="322"/>
    </location>
</feature>
<dbReference type="SMART" id="SM01019">
    <property type="entry name" value="B3"/>
    <property type="match status" value="2"/>
</dbReference>